<feature type="domain" description="ThiD2" evidence="2">
    <location>
        <begin position="8"/>
        <end position="127"/>
    </location>
</feature>
<comment type="caution">
    <text evidence="3">The sequence shown here is derived from an EMBL/GenBank/DDBJ whole genome shotgun (WGS) entry which is preliminary data.</text>
</comment>
<dbReference type="Proteomes" id="UP000485562">
    <property type="component" value="Unassembled WGS sequence"/>
</dbReference>
<evidence type="ECO:0000259" key="1">
    <source>
        <dbReference type="Pfam" id="PF02581"/>
    </source>
</evidence>
<evidence type="ECO:0000313" key="3">
    <source>
        <dbReference type="EMBL" id="OQB74446.1"/>
    </source>
</evidence>
<reference evidence="3" key="1">
    <citation type="submission" date="2017-02" db="EMBL/GenBank/DDBJ databases">
        <title>Delving into the versatile metabolic prowess of the omnipresent phylum Bacteroidetes.</title>
        <authorList>
            <person name="Nobu M.K."/>
            <person name="Mei R."/>
            <person name="Narihiro T."/>
            <person name="Kuroda K."/>
            <person name="Liu W.-T."/>
        </authorList>
    </citation>
    <scope>NUCLEOTIDE SEQUENCE</scope>
    <source>
        <strain evidence="3">ADurb.Bin131</strain>
    </source>
</reference>
<protein>
    <submittedName>
        <fullName evidence="3">Thiamine-phosphate pyrophosphorylase</fullName>
    </submittedName>
</protein>
<name>A0A1V6CC46_UNCT6</name>
<accession>A0A1V6CC46</accession>
<dbReference type="InterPro" id="IPR036206">
    <property type="entry name" value="ThiamineP_synth_sf"/>
</dbReference>
<dbReference type="EMBL" id="MWDQ01000040">
    <property type="protein sequence ID" value="OQB74446.1"/>
    <property type="molecule type" value="Genomic_DNA"/>
</dbReference>
<proteinExistence type="predicted"/>
<organism evidence="3">
    <name type="scientific">candidate division TA06 bacterium ADurb.Bin131</name>
    <dbReference type="NCBI Taxonomy" id="1852827"/>
    <lineage>
        <taxon>Bacteria</taxon>
        <taxon>Bacteria division TA06</taxon>
    </lineage>
</organism>
<sequence length="335" mass="38970">MKKPDALRIIDANFNRVREAIRVVEDIVRFLMNEKNLHIDLREIRHSFTFSYIKYFGSLPITKRDIFTDKGRRNQAYEATTLREILVRNFLRIEEGIRCIEECSTLVRPESTHVWQEIRFKIYEIERQILIRFPEKIIEVPFLGIRLPDIDVDKIKPIIETLIKKLINIIIVPVGENLTGFIKYIKGIKANRIIILIEDRADIALITDADGVYLTQNTMIARDIRSIMPGKTIGMEIKSVKDMKIHKDTFVNFIASENREVINSFLTKSEKKSKLLVAGITRSHHEITNTLINGVDGVILNINRMQSEQTIEIINEAKKSIKDFFYGKTTRITKE</sequence>
<dbReference type="Pfam" id="PF02581">
    <property type="entry name" value="TMP-TENI"/>
    <property type="match status" value="1"/>
</dbReference>
<dbReference type="GO" id="GO:0009228">
    <property type="term" value="P:thiamine biosynthetic process"/>
    <property type="evidence" value="ECO:0007669"/>
    <property type="project" value="UniProtKB-KW"/>
</dbReference>
<dbReference type="Gene3D" id="3.20.20.70">
    <property type="entry name" value="Aldolase class I"/>
    <property type="match status" value="1"/>
</dbReference>
<dbReference type="AlphaFoldDB" id="A0A1V6CC46"/>
<dbReference type="SUPFAM" id="SSF51391">
    <property type="entry name" value="Thiamin phosphate synthase"/>
    <property type="match status" value="1"/>
</dbReference>
<dbReference type="InterPro" id="IPR022998">
    <property type="entry name" value="ThiamineP_synth_TenI"/>
</dbReference>
<feature type="domain" description="Thiamine phosphate synthase/TenI" evidence="1">
    <location>
        <begin position="188"/>
        <end position="255"/>
    </location>
</feature>
<gene>
    <name evidence="3" type="ORF">BWX89_00525</name>
</gene>
<dbReference type="Pfam" id="PF17792">
    <property type="entry name" value="ThiD2"/>
    <property type="match status" value="1"/>
</dbReference>
<dbReference type="InterPro" id="IPR013785">
    <property type="entry name" value="Aldolase_TIM"/>
</dbReference>
<dbReference type="InterPro" id="IPR041397">
    <property type="entry name" value="ThiD2"/>
</dbReference>
<evidence type="ECO:0000259" key="2">
    <source>
        <dbReference type="Pfam" id="PF17792"/>
    </source>
</evidence>